<dbReference type="STRING" id="133412.A0A1R1XRX3"/>
<reference evidence="2 3" key="1">
    <citation type="submission" date="2017-01" db="EMBL/GenBank/DDBJ databases">
        <authorList>
            <person name="Mah S.A."/>
            <person name="Swanson W.J."/>
            <person name="Moy G.W."/>
            <person name="Vacquier V.D."/>
        </authorList>
    </citation>
    <scope>NUCLEOTIDE SEQUENCE [LARGE SCALE GENOMIC DNA]</scope>
    <source>
        <strain evidence="2 3">GSMNP</strain>
    </source>
</reference>
<evidence type="ECO:0000313" key="2">
    <source>
        <dbReference type="EMBL" id="OMJ17365.1"/>
    </source>
</evidence>
<dbReference type="OrthoDB" id="2158148at2759"/>
<dbReference type="AlphaFoldDB" id="A0A1R1XRX3"/>
<accession>A0A1R1XRX3</accession>
<proteinExistence type="predicted"/>
<feature type="region of interest" description="Disordered" evidence="1">
    <location>
        <begin position="285"/>
        <end position="308"/>
    </location>
</feature>
<gene>
    <name evidence="2" type="ORF">AYI70_g6018</name>
</gene>
<evidence type="ECO:0000313" key="3">
    <source>
        <dbReference type="Proteomes" id="UP000187283"/>
    </source>
</evidence>
<dbReference type="Proteomes" id="UP000187283">
    <property type="component" value="Unassembled WGS sequence"/>
</dbReference>
<organism evidence="2 3">
    <name type="scientific">Smittium culicis</name>
    <dbReference type="NCBI Taxonomy" id="133412"/>
    <lineage>
        <taxon>Eukaryota</taxon>
        <taxon>Fungi</taxon>
        <taxon>Fungi incertae sedis</taxon>
        <taxon>Zoopagomycota</taxon>
        <taxon>Kickxellomycotina</taxon>
        <taxon>Harpellomycetes</taxon>
        <taxon>Harpellales</taxon>
        <taxon>Legeriomycetaceae</taxon>
        <taxon>Smittium</taxon>
    </lineage>
</organism>
<comment type="caution">
    <text evidence="2">The sequence shown here is derived from an EMBL/GenBank/DDBJ whole genome shotgun (WGS) entry which is preliminary data.</text>
</comment>
<name>A0A1R1XRX3_9FUNG</name>
<keyword evidence="3" id="KW-1185">Reference proteome</keyword>
<feature type="compositionally biased region" description="Polar residues" evidence="1">
    <location>
        <begin position="288"/>
        <end position="306"/>
    </location>
</feature>
<sequence>MDEEFSQRSWNKNNDWWSEDSLSRFQNNNLEGGEHWRDIETNITKMDSLYDATFHSWLKNEENVVIVSSYLHRIANEYPLDRIINSLKWLVSSWKLESVTMIIRKVTADWSLVKQDVGSENLKDRIFDPIAQSKIVEGETKRGILVRELTRDWPCIQVARLISNLSTVFWRHRIYQEVFLKALVLDWDFCRLSEFFSYIGAHLGLDYRLKVSMLQQAAKRNSRVDKKEESVKDVQKRVGQDNIETDGAKRVRLSTDISCIDSTQIPNIQGLPYIASEQEQELPPVGQTLPNISQSTNTSPNPNIDSNPILCQRSLNTSDRGRFDINNQQQSITIEISLRASSSSNNLSLS</sequence>
<evidence type="ECO:0000256" key="1">
    <source>
        <dbReference type="SAM" id="MobiDB-lite"/>
    </source>
</evidence>
<protein>
    <submittedName>
        <fullName evidence="2">Uncharacterized protein</fullName>
    </submittedName>
</protein>
<dbReference type="EMBL" id="LSSN01002067">
    <property type="protein sequence ID" value="OMJ17365.1"/>
    <property type="molecule type" value="Genomic_DNA"/>
</dbReference>